<accession>A0AAE0YY31</accession>
<protein>
    <submittedName>
        <fullName evidence="1">Uncharacterized protein</fullName>
    </submittedName>
</protein>
<dbReference type="AlphaFoldDB" id="A0AAE0YY31"/>
<reference evidence="1" key="1">
    <citation type="journal article" date="2023" name="G3 (Bethesda)">
        <title>A reference genome for the long-term kleptoplast-retaining sea slug Elysia crispata morphotype clarki.</title>
        <authorList>
            <person name="Eastman K.E."/>
            <person name="Pendleton A.L."/>
            <person name="Shaikh M.A."/>
            <person name="Suttiyut T."/>
            <person name="Ogas R."/>
            <person name="Tomko P."/>
            <person name="Gavelis G."/>
            <person name="Widhalm J.R."/>
            <person name="Wisecaver J.H."/>
        </authorList>
    </citation>
    <scope>NUCLEOTIDE SEQUENCE</scope>
    <source>
        <strain evidence="1">ECLA1</strain>
    </source>
</reference>
<evidence type="ECO:0000313" key="1">
    <source>
        <dbReference type="EMBL" id="KAK3759324.1"/>
    </source>
</evidence>
<name>A0AAE0YY31_9GAST</name>
<keyword evidence="2" id="KW-1185">Reference proteome</keyword>
<organism evidence="1 2">
    <name type="scientific">Elysia crispata</name>
    <name type="common">lettuce slug</name>
    <dbReference type="NCBI Taxonomy" id="231223"/>
    <lineage>
        <taxon>Eukaryota</taxon>
        <taxon>Metazoa</taxon>
        <taxon>Spiralia</taxon>
        <taxon>Lophotrochozoa</taxon>
        <taxon>Mollusca</taxon>
        <taxon>Gastropoda</taxon>
        <taxon>Heterobranchia</taxon>
        <taxon>Euthyneura</taxon>
        <taxon>Panpulmonata</taxon>
        <taxon>Sacoglossa</taxon>
        <taxon>Placobranchoidea</taxon>
        <taxon>Plakobranchidae</taxon>
        <taxon>Elysia</taxon>
    </lineage>
</organism>
<sequence length="144" mass="16647">MCGEPIAERTSHPQTLNVEDILYDDNFRGMKDHFLMCGRGRRPALPSLPLLNNRVLVQLFHLREQGSATWDEVATWFEKLFPKKILSRGRVKAVRKQENTTFDFVSLAIVLCTCPLWTSSLFESDNLTEIFNLFFILRRSPATD</sequence>
<comment type="caution">
    <text evidence="1">The sequence shown here is derived from an EMBL/GenBank/DDBJ whole genome shotgun (WGS) entry which is preliminary data.</text>
</comment>
<dbReference type="Proteomes" id="UP001283361">
    <property type="component" value="Unassembled WGS sequence"/>
</dbReference>
<proteinExistence type="predicted"/>
<dbReference type="EMBL" id="JAWDGP010005140">
    <property type="protein sequence ID" value="KAK3759324.1"/>
    <property type="molecule type" value="Genomic_DNA"/>
</dbReference>
<evidence type="ECO:0000313" key="2">
    <source>
        <dbReference type="Proteomes" id="UP001283361"/>
    </source>
</evidence>
<gene>
    <name evidence="1" type="ORF">RRG08_013709</name>
</gene>